<proteinExistence type="predicted"/>
<evidence type="ECO:0000259" key="1">
    <source>
        <dbReference type="Pfam" id="PF22936"/>
    </source>
</evidence>
<dbReference type="OrthoDB" id="1305885at2759"/>
<evidence type="ECO:0000313" key="2">
    <source>
        <dbReference type="EMBL" id="PHT36880.1"/>
    </source>
</evidence>
<feature type="domain" description="Retrovirus-related Pol polyprotein from transposon TNT 1-94-like beta-barrel" evidence="1">
    <location>
        <begin position="18"/>
        <end position="60"/>
    </location>
</feature>
<dbReference type="Proteomes" id="UP000224567">
    <property type="component" value="Unassembled WGS sequence"/>
</dbReference>
<comment type="caution">
    <text evidence="2">The sequence shown here is derived from an EMBL/GenBank/DDBJ whole genome shotgun (WGS) entry which is preliminary data.</text>
</comment>
<reference evidence="2 3" key="1">
    <citation type="journal article" date="2017" name="Genome Biol.">
        <title>New reference genome sequences of hot pepper reveal the massive evolution of plant disease-resistance genes by retroduplication.</title>
        <authorList>
            <person name="Kim S."/>
            <person name="Park J."/>
            <person name="Yeom S.I."/>
            <person name="Kim Y.M."/>
            <person name="Seo E."/>
            <person name="Kim K.T."/>
            <person name="Kim M.S."/>
            <person name="Lee J.M."/>
            <person name="Cheong K."/>
            <person name="Shin H.S."/>
            <person name="Kim S.B."/>
            <person name="Han K."/>
            <person name="Lee J."/>
            <person name="Park M."/>
            <person name="Lee H.A."/>
            <person name="Lee H.Y."/>
            <person name="Lee Y."/>
            <person name="Oh S."/>
            <person name="Lee J.H."/>
            <person name="Choi E."/>
            <person name="Choi E."/>
            <person name="Lee S.E."/>
            <person name="Jeon J."/>
            <person name="Kim H."/>
            <person name="Choi G."/>
            <person name="Song H."/>
            <person name="Lee J."/>
            <person name="Lee S.C."/>
            <person name="Kwon J.K."/>
            <person name="Lee H.Y."/>
            <person name="Koo N."/>
            <person name="Hong Y."/>
            <person name="Kim R.W."/>
            <person name="Kang W.H."/>
            <person name="Huh J.H."/>
            <person name="Kang B.C."/>
            <person name="Yang T.J."/>
            <person name="Lee Y.H."/>
            <person name="Bennetzen J.L."/>
            <person name="Choi D."/>
        </authorList>
    </citation>
    <scope>NUCLEOTIDE SEQUENCE [LARGE SCALE GENOMIC DNA]</scope>
    <source>
        <strain evidence="3">cv. PBC81</strain>
    </source>
</reference>
<protein>
    <recommendedName>
        <fullName evidence="1">Retrovirus-related Pol polyprotein from transposon TNT 1-94-like beta-barrel domain-containing protein</fullName>
    </recommendedName>
</protein>
<dbReference type="InterPro" id="IPR054722">
    <property type="entry name" value="PolX-like_BBD"/>
</dbReference>
<organism evidence="2 3">
    <name type="scientific">Capsicum baccatum</name>
    <name type="common">Peruvian pepper</name>
    <dbReference type="NCBI Taxonomy" id="33114"/>
    <lineage>
        <taxon>Eukaryota</taxon>
        <taxon>Viridiplantae</taxon>
        <taxon>Streptophyta</taxon>
        <taxon>Embryophyta</taxon>
        <taxon>Tracheophyta</taxon>
        <taxon>Spermatophyta</taxon>
        <taxon>Magnoliopsida</taxon>
        <taxon>eudicotyledons</taxon>
        <taxon>Gunneridae</taxon>
        <taxon>Pentapetalae</taxon>
        <taxon>asterids</taxon>
        <taxon>lamiids</taxon>
        <taxon>Solanales</taxon>
        <taxon>Solanaceae</taxon>
        <taxon>Solanoideae</taxon>
        <taxon>Capsiceae</taxon>
        <taxon>Capsicum</taxon>
    </lineage>
</organism>
<dbReference type="Pfam" id="PF22936">
    <property type="entry name" value="Pol_BBD"/>
    <property type="match status" value="1"/>
</dbReference>
<dbReference type="AlphaFoldDB" id="A0A2G2VV58"/>
<name>A0A2G2VV58_CAPBA</name>
<gene>
    <name evidence="2" type="ORF">CQW23_24580</name>
</gene>
<sequence length="160" mass="18272">MLFMAYCDTNEVASDMLFVDGGFSNHMSDMKSTFKELDKTQKSTVRLGDNSSLQAEDEGQEAIPNSFEEAIAPETSATLEEPLAEPIPLERSTRARKVNFKYSNQSCQFAFIVSDPLFYEEAIEKEKRKNAIKKELMARQRNKIWHITDLPNEKIVVVLK</sequence>
<accession>A0A2G2VV58</accession>
<evidence type="ECO:0000313" key="3">
    <source>
        <dbReference type="Proteomes" id="UP000224567"/>
    </source>
</evidence>
<dbReference type="EMBL" id="MLFT02000010">
    <property type="protein sequence ID" value="PHT36880.1"/>
    <property type="molecule type" value="Genomic_DNA"/>
</dbReference>
<reference evidence="3" key="2">
    <citation type="journal article" date="2017" name="J. Anim. Genet.">
        <title>Multiple reference genome sequences of hot pepper reveal the massive evolution of plant disease resistance genes by retroduplication.</title>
        <authorList>
            <person name="Kim S."/>
            <person name="Park J."/>
            <person name="Yeom S.-I."/>
            <person name="Kim Y.-M."/>
            <person name="Seo E."/>
            <person name="Kim K.-T."/>
            <person name="Kim M.-S."/>
            <person name="Lee J.M."/>
            <person name="Cheong K."/>
            <person name="Shin H.-S."/>
            <person name="Kim S.-B."/>
            <person name="Han K."/>
            <person name="Lee J."/>
            <person name="Park M."/>
            <person name="Lee H.-A."/>
            <person name="Lee H.-Y."/>
            <person name="Lee Y."/>
            <person name="Oh S."/>
            <person name="Lee J.H."/>
            <person name="Choi E."/>
            <person name="Choi E."/>
            <person name="Lee S.E."/>
            <person name="Jeon J."/>
            <person name="Kim H."/>
            <person name="Choi G."/>
            <person name="Song H."/>
            <person name="Lee J."/>
            <person name="Lee S.-C."/>
            <person name="Kwon J.-K."/>
            <person name="Lee H.-Y."/>
            <person name="Koo N."/>
            <person name="Hong Y."/>
            <person name="Kim R.W."/>
            <person name="Kang W.-H."/>
            <person name="Huh J.H."/>
            <person name="Kang B.-C."/>
            <person name="Yang T.-J."/>
            <person name="Lee Y.-H."/>
            <person name="Bennetzen J.L."/>
            <person name="Choi D."/>
        </authorList>
    </citation>
    <scope>NUCLEOTIDE SEQUENCE [LARGE SCALE GENOMIC DNA]</scope>
    <source>
        <strain evidence="3">cv. PBC81</strain>
    </source>
</reference>
<keyword evidence="3" id="KW-1185">Reference proteome</keyword>